<feature type="domain" description="ABC3 transporter permease C-terminal" evidence="8">
    <location>
        <begin position="67"/>
        <end position="169"/>
    </location>
</feature>
<keyword evidence="10" id="KW-1185">Reference proteome</keyword>
<name>C0BW70_9FIRM</name>
<feature type="transmembrane region" description="Helical" evidence="7">
    <location>
        <begin position="221"/>
        <end position="242"/>
    </location>
</feature>
<evidence type="ECO:0000256" key="7">
    <source>
        <dbReference type="SAM" id="Phobius"/>
    </source>
</evidence>
<feature type="transmembrane region" description="Helical" evidence="7">
    <location>
        <begin position="693"/>
        <end position="715"/>
    </location>
</feature>
<sequence>MDIIQTLTIRHLKHNKKRTLSTIAGILTATVLLTMLSVFMTSFVHRLEAADVTQEDVKPLLSAASGMIAVVLAVLVIFLYNMLVISFRDRGRYLGILASVGATPFQRGRIAFVEAVILGSAGIPAGIGIGVLLSAAVFPFHVVLSWRVLLLIFLSECAAVLLTGLACTGRPGKGSVIELIHNRADKRTFKKPVVLPFWTAGRFGAESNLALKNLVFFKRRYLIIGISFAVAMLLFLDGYIYMNYLDGGYETRDRRPKDNADLVLEEDYNKRNEKWDDFISEVISIPAVEGYSIQDRADMGTVLFEAKDIDPGLKEYTSYILGMSYNNPMKISSIKGDVKKGYAMNLVLVGMDDKSFRDYLDKAGVPAEYDAGKGQIPVLVEDHPIVKDGSTTKYRSIFAEGTRGALSLFTDSGQWMYPVATPEGEQVKQFKKWEFDVLGVTTQTVPCYTASAVEEPNTIYFYTPQDVFDQVVRTDGFPAENGQTHRRLALKLNSEAPKLPDNVLYPAVVRFGNTTTRGLKLVSSSLSFLADEKMQNTLMERGEEAGKVQNMIEDIGERYGLSDGRNMDIDNFDWSALDYTCNSYAAQITGTMSDPFPLLRHLFSYGVLIFLTVISVFQMIKIITSAVQTRRREFAVFLSLGMSRKQIAKMLYIENLIYTVCAYVAGLIFSILLALALFWSWGREQAVEPVFPYEILLMETAVFLVLSIFSVYLSVRSVKKIQLIDIIKEETM</sequence>
<evidence type="ECO:0000256" key="5">
    <source>
        <dbReference type="ARBA" id="ARBA00023136"/>
    </source>
</evidence>
<feature type="transmembrane region" description="Helical" evidence="7">
    <location>
        <begin position="60"/>
        <end position="83"/>
    </location>
</feature>
<feature type="domain" description="ABC3 transporter permease C-terminal" evidence="8">
    <location>
        <begin position="607"/>
        <end position="722"/>
    </location>
</feature>
<dbReference type="HOGENOM" id="CLU_378429_0_0_9"/>
<comment type="caution">
    <text evidence="9">The sequence shown here is derived from an EMBL/GenBank/DDBJ whole genome shotgun (WGS) entry which is preliminary data.</text>
</comment>
<keyword evidence="5 7" id="KW-0472">Membrane</keyword>
<dbReference type="OrthoDB" id="9793166at2"/>
<evidence type="ECO:0000256" key="1">
    <source>
        <dbReference type="ARBA" id="ARBA00004651"/>
    </source>
</evidence>
<dbReference type="InterPro" id="IPR050250">
    <property type="entry name" value="Macrolide_Exporter_MacB"/>
</dbReference>
<evidence type="ECO:0000256" key="4">
    <source>
        <dbReference type="ARBA" id="ARBA00022989"/>
    </source>
</evidence>
<dbReference type="GO" id="GO:0005886">
    <property type="term" value="C:plasma membrane"/>
    <property type="evidence" value="ECO:0007669"/>
    <property type="project" value="UniProtKB-SubCell"/>
</dbReference>
<dbReference type="InterPro" id="IPR003838">
    <property type="entry name" value="ABC3_permease_C"/>
</dbReference>
<dbReference type="RefSeq" id="WP_006441375.1">
    <property type="nucleotide sequence ID" value="NZ_CP036524.1"/>
</dbReference>
<dbReference type="PANTHER" id="PTHR30572">
    <property type="entry name" value="MEMBRANE COMPONENT OF TRANSPORTER-RELATED"/>
    <property type="match status" value="1"/>
</dbReference>
<evidence type="ECO:0000256" key="6">
    <source>
        <dbReference type="ARBA" id="ARBA00038076"/>
    </source>
</evidence>
<keyword evidence="4 7" id="KW-1133">Transmembrane helix</keyword>
<organism evidence="9 10">
    <name type="scientific">[Clostridium] hylemonae DSM 15053</name>
    <dbReference type="NCBI Taxonomy" id="553973"/>
    <lineage>
        <taxon>Bacteria</taxon>
        <taxon>Bacillati</taxon>
        <taxon>Bacillota</taxon>
        <taxon>Clostridia</taxon>
        <taxon>Lachnospirales</taxon>
        <taxon>Lachnospiraceae</taxon>
    </lineage>
</organism>
<keyword evidence="3 7" id="KW-0812">Transmembrane</keyword>
<proteinExistence type="inferred from homology"/>
<evidence type="ECO:0000256" key="3">
    <source>
        <dbReference type="ARBA" id="ARBA00022692"/>
    </source>
</evidence>
<evidence type="ECO:0000313" key="9">
    <source>
        <dbReference type="EMBL" id="EEG75880.1"/>
    </source>
</evidence>
<evidence type="ECO:0000313" key="10">
    <source>
        <dbReference type="Proteomes" id="UP000004893"/>
    </source>
</evidence>
<feature type="transmembrane region" description="Helical" evidence="7">
    <location>
        <begin position="602"/>
        <end position="623"/>
    </location>
</feature>
<keyword evidence="2" id="KW-1003">Cell membrane</keyword>
<dbReference type="Pfam" id="PF02687">
    <property type="entry name" value="FtsX"/>
    <property type="match status" value="2"/>
</dbReference>
<gene>
    <name evidence="9" type="ORF">CLOHYLEM_04046</name>
</gene>
<protein>
    <submittedName>
        <fullName evidence="9">Efflux ABC transporter, permease protein</fullName>
    </submittedName>
</protein>
<dbReference type="STRING" id="553973.CLOHYLEM_04046"/>
<feature type="transmembrane region" description="Helical" evidence="7">
    <location>
        <begin position="144"/>
        <end position="167"/>
    </location>
</feature>
<dbReference type="AlphaFoldDB" id="C0BW70"/>
<evidence type="ECO:0000259" key="8">
    <source>
        <dbReference type="Pfam" id="PF02687"/>
    </source>
</evidence>
<comment type="subcellular location">
    <subcellularLocation>
        <location evidence="1">Cell membrane</location>
        <topology evidence="1">Multi-pass membrane protein</topology>
    </subcellularLocation>
</comment>
<evidence type="ECO:0000256" key="2">
    <source>
        <dbReference type="ARBA" id="ARBA00022475"/>
    </source>
</evidence>
<reference evidence="9" key="2">
    <citation type="submission" date="2013-06" db="EMBL/GenBank/DDBJ databases">
        <title>Draft genome sequence of Clostridium hylemonae (DSM 15053).</title>
        <authorList>
            <person name="Sudarsanam P."/>
            <person name="Ley R."/>
            <person name="Guruge J."/>
            <person name="Turnbaugh P.J."/>
            <person name="Mahowald M."/>
            <person name="Liep D."/>
            <person name="Gordon J."/>
        </authorList>
    </citation>
    <scope>NUCLEOTIDE SEQUENCE</scope>
    <source>
        <strain evidence="9">DSM 15053</strain>
    </source>
</reference>
<dbReference type="PANTHER" id="PTHR30572:SF4">
    <property type="entry name" value="ABC TRANSPORTER PERMEASE YTRF"/>
    <property type="match status" value="1"/>
</dbReference>
<dbReference type="EMBL" id="ABYI02000003">
    <property type="protein sequence ID" value="EEG75880.1"/>
    <property type="molecule type" value="Genomic_DNA"/>
</dbReference>
<accession>C0BW70</accession>
<feature type="transmembrane region" description="Helical" evidence="7">
    <location>
        <begin position="20"/>
        <end position="40"/>
    </location>
</feature>
<dbReference type="GO" id="GO:0022857">
    <property type="term" value="F:transmembrane transporter activity"/>
    <property type="evidence" value="ECO:0007669"/>
    <property type="project" value="TreeGrafter"/>
</dbReference>
<comment type="similarity">
    <text evidence="6">Belongs to the ABC-4 integral membrane protein family.</text>
</comment>
<feature type="transmembrane region" description="Helical" evidence="7">
    <location>
        <begin position="656"/>
        <end position="681"/>
    </location>
</feature>
<dbReference type="Proteomes" id="UP000004893">
    <property type="component" value="Unassembled WGS sequence"/>
</dbReference>
<dbReference type="eggNOG" id="COG0577">
    <property type="taxonomic scope" value="Bacteria"/>
</dbReference>
<feature type="transmembrane region" description="Helical" evidence="7">
    <location>
        <begin position="115"/>
        <end position="138"/>
    </location>
</feature>
<reference evidence="9" key="1">
    <citation type="submission" date="2009-02" db="EMBL/GenBank/DDBJ databases">
        <authorList>
            <person name="Fulton L."/>
            <person name="Clifton S."/>
            <person name="Fulton B."/>
            <person name="Xu J."/>
            <person name="Minx P."/>
            <person name="Pepin K.H."/>
            <person name="Johnson M."/>
            <person name="Bhonagiri V."/>
            <person name="Nash W.E."/>
            <person name="Mardis E.R."/>
            <person name="Wilson R.K."/>
        </authorList>
    </citation>
    <scope>NUCLEOTIDE SEQUENCE [LARGE SCALE GENOMIC DNA]</scope>
    <source>
        <strain evidence="9">DSM 15053</strain>
    </source>
</reference>